<dbReference type="InterPro" id="IPR002559">
    <property type="entry name" value="Transposase_11"/>
</dbReference>
<dbReference type="KEGG" id="bvz:BRAD3257_7004"/>
<evidence type="ECO:0000313" key="3">
    <source>
        <dbReference type="Proteomes" id="UP000246085"/>
    </source>
</evidence>
<dbReference type="AlphaFoldDB" id="A0A2U3Q8W0"/>
<dbReference type="Proteomes" id="UP000246085">
    <property type="component" value="Chromosome BRAD3257"/>
</dbReference>
<evidence type="ECO:0000259" key="1">
    <source>
        <dbReference type="Pfam" id="PF01609"/>
    </source>
</evidence>
<accession>A0A2U3Q8W0</accession>
<reference evidence="2 3" key="1">
    <citation type="submission" date="2018-03" db="EMBL/GenBank/DDBJ databases">
        <authorList>
            <person name="Gully D."/>
        </authorList>
    </citation>
    <scope>NUCLEOTIDE SEQUENCE [LARGE SCALE GENOMIC DNA]</scope>
    <source>
        <strain evidence="2">ORS3257</strain>
    </source>
</reference>
<dbReference type="EMBL" id="LS398110">
    <property type="protein sequence ID" value="SPP97854.1"/>
    <property type="molecule type" value="Genomic_DNA"/>
</dbReference>
<sequence>MGKHPAKCNRNDPICFSPYLYRARYQIERFFNRIKQCGRVATRYDRLAANYLALVQLASIRDDVAHLSNLISPIGETFWLVSFMASVKLRAFCCGHVGNAIALSKRSGMFTAPRAQVFRADDGVRRRLLSLDEAIWDWWRPRQLLTLSGTCLIH</sequence>
<protein>
    <recommendedName>
        <fullName evidence="1">Transposase IS4-like domain-containing protein</fullName>
    </recommendedName>
</protein>
<evidence type="ECO:0000313" key="2">
    <source>
        <dbReference type="EMBL" id="SPP97854.1"/>
    </source>
</evidence>
<proteinExistence type="predicted"/>
<gene>
    <name evidence="2" type="ORF">BRAD3257_7004</name>
</gene>
<organism evidence="2 3">
    <name type="scientific">Bradyrhizobium vignae</name>
    <dbReference type="NCBI Taxonomy" id="1549949"/>
    <lineage>
        <taxon>Bacteria</taxon>
        <taxon>Pseudomonadati</taxon>
        <taxon>Pseudomonadota</taxon>
        <taxon>Alphaproteobacteria</taxon>
        <taxon>Hyphomicrobiales</taxon>
        <taxon>Nitrobacteraceae</taxon>
        <taxon>Bradyrhizobium</taxon>
    </lineage>
</organism>
<dbReference type="GO" id="GO:0006313">
    <property type="term" value="P:DNA transposition"/>
    <property type="evidence" value="ECO:0007669"/>
    <property type="project" value="InterPro"/>
</dbReference>
<name>A0A2U3Q8W0_9BRAD</name>
<dbReference type="GO" id="GO:0003677">
    <property type="term" value="F:DNA binding"/>
    <property type="evidence" value="ECO:0007669"/>
    <property type="project" value="InterPro"/>
</dbReference>
<dbReference type="Pfam" id="PF01609">
    <property type="entry name" value="DDE_Tnp_1"/>
    <property type="match status" value="1"/>
</dbReference>
<dbReference type="GO" id="GO:0004803">
    <property type="term" value="F:transposase activity"/>
    <property type="evidence" value="ECO:0007669"/>
    <property type="project" value="InterPro"/>
</dbReference>
<feature type="domain" description="Transposase IS4-like" evidence="1">
    <location>
        <begin position="20"/>
        <end position="58"/>
    </location>
</feature>